<proteinExistence type="predicted"/>
<accession>A0AAN9AAK0</accession>
<dbReference type="FunFam" id="3.30.160.60:FF:000624">
    <property type="entry name" value="zinc finger protein 697"/>
    <property type="match status" value="1"/>
</dbReference>
<dbReference type="InterPro" id="IPR036236">
    <property type="entry name" value="Znf_C2H2_sf"/>
</dbReference>
<dbReference type="SUPFAM" id="SSF57667">
    <property type="entry name" value="beta-beta-alpha zinc fingers"/>
    <property type="match status" value="1"/>
</dbReference>
<dbReference type="GO" id="GO:0001228">
    <property type="term" value="F:DNA-binding transcription activator activity, RNA polymerase II-specific"/>
    <property type="evidence" value="ECO:0007669"/>
    <property type="project" value="TreeGrafter"/>
</dbReference>
<feature type="compositionally biased region" description="Basic and acidic residues" evidence="6">
    <location>
        <begin position="753"/>
        <end position="763"/>
    </location>
</feature>
<comment type="caution">
    <text evidence="8">The sequence shown here is derived from an EMBL/GenBank/DDBJ whole genome shotgun (WGS) entry which is preliminary data.</text>
</comment>
<keyword evidence="3 5" id="KW-0863">Zinc-finger</keyword>
<dbReference type="GO" id="GO:0008270">
    <property type="term" value="F:zinc ion binding"/>
    <property type="evidence" value="ECO:0007669"/>
    <property type="project" value="UniProtKB-KW"/>
</dbReference>
<feature type="region of interest" description="Disordered" evidence="6">
    <location>
        <begin position="344"/>
        <end position="377"/>
    </location>
</feature>
<protein>
    <recommendedName>
        <fullName evidence="7">C2H2-type domain-containing protein</fullName>
    </recommendedName>
</protein>
<dbReference type="Pfam" id="PF00096">
    <property type="entry name" value="zf-C2H2"/>
    <property type="match status" value="1"/>
</dbReference>
<feature type="domain" description="C2H2-type" evidence="7">
    <location>
        <begin position="783"/>
        <end position="810"/>
    </location>
</feature>
<gene>
    <name evidence="8" type="ORF">SK128_014023</name>
</gene>
<evidence type="ECO:0000259" key="7">
    <source>
        <dbReference type="PROSITE" id="PS50157"/>
    </source>
</evidence>
<dbReference type="Gene3D" id="3.30.160.60">
    <property type="entry name" value="Classic Zinc Finger"/>
    <property type="match status" value="2"/>
</dbReference>
<dbReference type="InterPro" id="IPR052795">
    <property type="entry name" value="RREB1"/>
</dbReference>
<evidence type="ECO:0000256" key="2">
    <source>
        <dbReference type="ARBA" id="ARBA00022737"/>
    </source>
</evidence>
<feature type="region of interest" description="Disordered" evidence="6">
    <location>
        <begin position="740"/>
        <end position="763"/>
    </location>
</feature>
<keyword evidence="4" id="KW-0862">Zinc</keyword>
<feature type="compositionally biased region" description="Acidic residues" evidence="6">
    <location>
        <begin position="687"/>
        <end position="697"/>
    </location>
</feature>
<feature type="region of interest" description="Disordered" evidence="6">
    <location>
        <begin position="675"/>
        <end position="698"/>
    </location>
</feature>
<reference evidence="8 9" key="1">
    <citation type="submission" date="2023-11" db="EMBL/GenBank/DDBJ databases">
        <title>Halocaridina rubra genome assembly.</title>
        <authorList>
            <person name="Smith C."/>
        </authorList>
    </citation>
    <scope>NUCLEOTIDE SEQUENCE [LARGE SCALE GENOMIC DNA]</scope>
    <source>
        <strain evidence="8">EP-1</strain>
        <tissue evidence="8">Whole</tissue>
    </source>
</reference>
<dbReference type="PROSITE" id="PS00028">
    <property type="entry name" value="ZINC_FINGER_C2H2_1"/>
    <property type="match status" value="3"/>
</dbReference>
<feature type="domain" description="C2H2-type" evidence="7">
    <location>
        <begin position="811"/>
        <end position="834"/>
    </location>
</feature>
<evidence type="ECO:0000313" key="9">
    <source>
        <dbReference type="Proteomes" id="UP001381693"/>
    </source>
</evidence>
<dbReference type="Proteomes" id="UP001381693">
    <property type="component" value="Unassembled WGS sequence"/>
</dbReference>
<evidence type="ECO:0000256" key="1">
    <source>
        <dbReference type="ARBA" id="ARBA00022723"/>
    </source>
</evidence>
<dbReference type="InterPro" id="IPR013087">
    <property type="entry name" value="Znf_C2H2_type"/>
</dbReference>
<evidence type="ECO:0000256" key="4">
    <source>
        <dbReference type="ARBA" id="ARBA00022833"/>
    </source>
</evidence>
<evidence type="ECO:0000256" key="5">
    <source>
        <dbReference type="PROSITE-ProRule" id="PRU00042"/>
    </source>
</evidence>
<dbReference type="GO" id="GO:0005634">
    <property type="term" value="C:nucleus"/>
    <property type="evidence" value="ECO:0007669"/>
    <property type="project" value="TreeGrafter"/>
</dbReference>
<keyword evidence="2" id="KW-0677">Repeat</keyword>
<dbReference type="PANTHER" id="PTHR46451:SF1">
    <property type="entry name" value="RAS-RESPONSIVE ELEMENT-BINDING PROTEIN 1"/>
    <property type="match status" value="1"/>
</dbReference>
<evidence type="ECO:0000313" key="8">
    <source>
        <dbReference type="EMBL" id="KAK7078055.1"/>
    </source>
</evidence>
<name>A0AAN9AAK0_HALRR</name>
<dbReference type="PROSITE" id="PS50157">
    <property type="entry name" value="ZINC_FINGER_C2H2_2"/>
    <property type="match status" value="2"/>
</dbReference>
<dbReference type="SMART" id="SM00355">
    <property type="entry name" value="ZnF_C2H2"/>
    <property type="match status" value="3"/>
</dbReference>
<keyword evidence="1" id="KW-0479">Metal-binding</keyword>
<sequence>METLKPLCGLYEKDDSTNPGVFREFINFASKLDPNLKNHLETSTVFKAHVKKDDPRNEDYLEEEEGKLLIKEDDDDISDSRLFSGEDKREEVVRDELIDKQEEQNENEKTIEETTVDVEENCNKGTGDLPLEEKSVEEEDIQPLNLHKPKKQIPPLIKINSRPPAIKTPLKCPECPMQFCTVRSLFWHFGLHGARSRDTCVPPILLQDLIVPWDKPSLSLFLSKAQEILDKSERTSVYEDTLSQPLVPASYPLLITSSAPSILSSSLSVSTASSLGDCTARVDNADTDRLAPLPLLRKDNCIASNGDVILKIPIPRLKHKLQASSSAKTDRFISILPKMPTQKTGINRSAQVSPQPNVKMGISSASSPSPLPQVTLPPSSLVDTVKVTPQTPPFPSITVRSKSSKHQVHIQPITTSGSLATQQALISSQPLVSTQSLSSQPVFSSSSALGLSGMPILTTSKAASATANHITIIPVENAPSVNSPLLSKVSQPSVRMEASSQAPSNSIANPGDSMVEKDGLVMINSNLALRIVSSIPTTLDSATNTTSSTSIYPISNPSVNNITILPQMEGSRTTSLRETSKMPDILTIVPQVDLSKRLSPINSNSSSSNSLATSGSSTTPSSSSSAPASQVVKLYLLQPKDTSNQSSKLTKIPETIKNFNGIEFRDIEALSDKMLGEGRDENSEKEYGDDDENDEDEEKKMVIADFKEDIEDEIMDPLSLCAVTMEDELLEGGSNITSSTNFLSNSSNSASTESDKEAGAKHDAKIRGKKEKLDMVKYEARRYVCCFCNRRFGWSTDLKRHVILHTGERPFQCKVCPASFTRKFILQNHMRRKHPDKCRMSDLWP</sequence>
<organism evidence="8 9">
    <name type="scientific">Halocaridina rubra</name>
    <name type="common">Hawaiian red shrimp</name>
    <dbReference type="NCBI Taxonomy" id="373956"/>
    <lineage>
        <taxon>Eukaryota</taxon>
        <taxon>Metazoa</taxon>
        <taxon>Ecdysozoa</taxon>
        <taxon>Arthropoda</taxon>
        <taxon>Crustacea</taxon>
        <taxon>Multicrustacea</taxon>
        <taxon>Malacostraca</taxon>
        <taxon>Eumalacostraca</taxon>
        <taxon>Eucarida</taxon>
        <taxon>Decapoda</taxon>
        <taxon>Pleocyemata</taxon>
        <taxon>Caridea</taxon>
        <taxon>Atyoidea</taxon>
        <taxon>Atyidae</taxon>
        <taxon>Halocaridina</taxon>
    </lineage>
</organism>
<dbReference type="PANTHER" id="PTHR46451">
    <property type="entry name" value="RAS-RESPONSIVE ELEMENT-BINDING PROTEIN 1"/>
    <property type="match status" value="1"/>
</dbReference>
<evidence type="ECO:0000256" key="3">
    <source>
        <dbReference type="ARBA" id="ARBA00022771"/>
    </source>
</evidence>
<evidence type="ECO:0000256" key="6">
    <source>
        <dbReference type="SAM" id="MobiDB-lite"/>
    </source>
</evidence>
<dbReference type="AlphaFoldDB" id="A0AAN9AAK0"/>
<feature type="compositionally biased region" description="Low complexity" evidence="6">
    <location>
        <begin position="740"/>
        <end position="752"/>
    </location>
</feature>
<feature type="region of interest" description="Disordered" evidence="6">
    <location>
        <begin position="599"/>
        <end position="627"/>
    </location>
</feature>
<dbReference type="GO" id="GO:0000978">
    <property type="term" value="F:RNA polymerase II cis-regulatory region sequence-specific DNA binding"/>
    <property type="evidence" value="ECO:0007669"/>
    <property type="project" value="TreeGrafter"/>
</dbReference>
<feature type="compositionally biased region" description="Basic and acidic residues" evidence="6">
    <location>
        <begin position="675"/>
        <end position="686"/>
    </location>
</feature>
<dbReference type="EMBL" id="JAXCGZ010008038">
    <property type="protein sequence ID" value="KAK7078055.1"/>
    <property type="molecule type" value="Genomic_DNA"/>
</dbReference>
<feature type="compositionally biased region" description="Polar residues" evidence="6">
    <location>
        <begin position="344"/>
        <end position="356"/>
    </location>
</feature>
<keyword evidence="9" id="KW-1185">Reference proteome</keyword>